<dbReference type="EMBL" id="BGPR01221552">
    <property type="protein sequence ID" value="GBN63574.1"/>
    <property type="molecule type" value="Genomic_DNA"/>
</dbReference>
<proteinExistence type="predicted"/>
<evidence type="ECO:0000313" key="1">
    <source>
        <dbReference type="EMBL" id="GBN63574.1"/>
    </source>
</evidence>
<dbReference type="AlphaFoldDB" id="A0A4Y2QJS3"/>
<accession>A0A4Y2QJS3</accession>
<comment type="caution">
    <text evidence="1">The sequence shown here is derived from an EMBL/GenBank/DDBJ whole genome shotgun (WGS) entry which is preliminary data.</text>
</comment>
<keyword evidence="2" id="KW-1185">Reference proteome</keyword>
<reference evidence="1 2" key="1">
    <citation type="journal article" date="2019" name="Sci. Rep.">
        <title>Orb-weaving spider Araneus ventricosus genome elucidates the spidroin gene catalogue.</title>
        <authorList>
            <person name="Kono N."/>
            <person name="Nakamura H."/>
            <person name="Ohtoshi R."/>
            <person name="Moran D.A.P."/>
            <person name="Shinohara A."/>
            <person name="Yoshida Y."/>
            <person name="Fujiwara M."/>
            <person name="Mori M."/>
            <person name="Tomita M."/>
            <person name="Arakawa K."/>
        </authorList>
    </citation>
    <scope>NUCLEOTIDE SEQUENCE [LARGE SCALE GENOMIC DNA]</scope>
</reference>
<gene>
    <name evidence="1" type="ORF">AVEN_196469_1</name>
</gene>
<feature type="non-terminal residue" evidence="1">
    <location>
        <position position="1"/>
    </location>
</feature>
<dbReference type="Proteomes" id="UP000499080">
    <property type="component" value="Unassembled WGS sequence"/>
</dbReference>
<sequence length="57" mass="6383">LEARTVASMCLSDYKPSARSPLRPWAPGIFRLVLLLVISDTVELRSETEQLKILLQG</sequence>
<name>A0A4Y2QJS3_ARAVE</name>
<protein>
    <submittedName>
        <fullName evidence="1">Uncharacterized protein</fullName>
    </submittedName>
</protein>
<organism evidence="1 2">
    <name type="scientific">Araneus ventricosus</name>
    <name type="common">Orbweaver spider</name>
    <name type="synonym">Epeira ventricosa</name>
    <dbReference type="NCBI Taxonomy" id="182803"/>
    <lineage>
        <taxon>Eukaryota</taxon>
        <taxon>Metazoa</taxon>
        <taxon>Ecdysozoa</taxon>
        <taxon>Arthropoda</taxon>
        <taxon>Chelicerata</taxon>
        <taxon>Arachnida</taxon>
        <taxon>Araneae</taxon>
        <taxon>Araneomorphae</taxon>
        <taxon>Entelegynae</taxon>
        <taxon>Araneoidea</taxon>
        <taxon>Araneidae</taxon>
        <taxon>Araneus</taxon>
    </lineage>
</organism>
<evidence type="ECO:0000313" key="2">
    <source>
        <dbReference type="Proteomes" id="UP000499080"/>
    </source>
</evidence>